<sequence length="656" mass="73777">MGKKHKKHKGDKHGFEGKTEYVEKPLKLVLKVGGNEVTELSTGSSGHDSGTFETFEDKSDHEKHKDKKKKKKKKGEKEKHSPEPEVVEEKKKKKTEKKKRSEDSMDTDMFDQERSQTPLRADLLPEKSISTSLAKPEEKELTPLQEALTQLIRQLQRKDPSAFFSFPVTDLIAPGYSLIIKHPMDFSAMKEKVKKEEYQCLEELKVDFRTMCENAMTYNKPDTIYFKAAKKLLHSGMKILSQERIQSLKQSIDFMTDLETTNSLRCKEEFSGTLGESSRHSFQEQEESMDLYDGAKSPSKASKEYKSQESQEFLKNSSTAVSEQELQQIEQLIEESGGKLTRRGVESQFQFERRRADGTTSLGFLNPSELSVGDPGYCPVKLGMLSGRLQSGINTLQGFKEDKRNKITPVSYVNYGPYSSYAPVYDSSFANISKEDSDLVYSFFGDESSLQGSDSIQEFLIKSEDHIYRHADNILDAVTNGEHSRRLREMNMTVDENEEFANQLELASDTEVMEADAGSRVNFASLSAVMGLDIESPAFDSKEVQMFQQKLDETTQLLRELQGAQNERLGVKPPPSIICLLAPSSREIQLAEKVTENLKLMASQVAPGDVTSIHGIRKALGITVPLSMQVEPDLDITTDSSAINTENHQSSTVIVI</sequence>
<evidence type="ECO:0000256" key="5">
    <source>
        <dbReference type="ARBA" id="ARBA00023242"/>
    </source>
</evidence>
<evidence type="ECO:0000256" key="3">
    <source>
        <dbReference type="ARBA" id="ARBA00023117"/>
    </source>
</evidence>
<evidence type="ECO:0000256" key="7">
    <source>
        <dbReference type="SAM" id="MobiDB-lite"/>
    </source>
</evidence>
<dbReference type="InterPro" id="IPR021900">
    <property type="entry name" value="DUF3512"/>
</dbReference>
<keyword evidence="2" id="KW-0805">Transcription regulation</keyword>
<evidence type="ECO:0000313" key="10">
    <source>
        <dbReference type="Proteomes" id="UP000886611"/>
    </source>
</evidence>
<feature type="compositionally biased region" description="Polar residues" evidence="7">
    <location>
        <begin position="310"/>
        <end position="319"/>
    </location>
</feature>
<reference evidence="9 10" key="1">
    <citation type="journal article" date="2021" name="Cell">
        <title>Tracing the genetic footprints of vertebrate landing in non-teleost ray-finned fishes.</title>
        <authorList>
            <person name="Bi X."/>
            <person name="Wang K."/>
            <person name="Yang L."/>
            <person name="Pan H."/>
            <person name="Jiang H."/>
            <person name="Wei Q."/>
            <person name="Fang M."/>
            <person name="Yu H."/>
            <person name="Zhu C."/>
            <person name="Cai Y."/>
            <person name="He Y."/>
            <person name="Gan X."/>
            <person name="Zeng H."/>
            <person name="Yu D."/>
            <person name="Zhu Y."/>
            <person name="Jiang H."/>
            <person name="Qiu Q."/>
            <person name="Yang H."/>
            <person name="Zhang Y.E."/>
            <person name="Wang W."/>
            <person name="Zhu M."/>
            <person name="He S."/>
            <person name="Zhang G."/>
        </authorList>
    </citation>
    <scope>NUCLEOTIDE SEQUENCE [LARGE SCALE GENOMIC DNA]</scope>
    <source>
        <strain evidence="9">Bchr_013</strain>
    </source>
</reference>
<proteinExistence type="predicted"/>
<dbReference type="GO" id="GO:0005634">
    <property type="term" value="C:nucleus"/>
    <property type="evidence" value="ECO:0007669"/>
    <property type="project" value="UniProtKB-SubCell"/>
</dbReference>
<dbReference type="SMART" id="SM00297">
    <property type="entry name" value="BROMO"/>
    <property type="match status" value="1"/>
</dbReference>
<dbReference type="RefSeq" id="XP_039618809.1">
    <property type="nucleotide sequence ID" value="XM_039762875.1"/>
</dbReference>
<name>A0A8X7XQM2_POLSE</name>
<comment type="caution">
    <text evidence="9">The sequence shown here is derived from an EMBL/GenBank/DDBJ whole genome shotgun (WGS) entry which is preliminary data.</text>
</comment>
<dbReference type="GeneID" id="120535205"/>
<evidence type="ECO:0000256" key="4">
    <source>
        <dbReference type="ARBA" id="ARBA00023163"/>
    </source>
</evidence>
<dbReference type="InterPro" id="IPR001487">
    <property type="entry name" value="Bromodomain"/>
</dbReference>
<evidence type="ECO:0000259" key="8">
    <source>
        <dbReference type="PROSITE" id="PS50014"/>
    </source>
</evidence>
<feature type="compositionally biased region" description="Basic and acidic residues" evidence="7">
    <location>
        <begin position="12"/>
        <end position="23"/>
    </location>
</feature>
<keyword evidence="3 6" id="KW-0103">Bromodomain</keyword>
<feature type="region of interest" description="Disordered" evidence="7">
    <location>
        <begin position="270"/>
        <end position="319"/>
    </location>
</feature>
<dbReference type="PROSITE" id="PS50014">
    <property type="entry name" value="BROMODOMAIN_2"/>
    <property type="match status" value="1"/>
</dbReference>
<dbReference type="InterPro" id="IPR051831">
    <property type="entry name" value="Bromodomain_contain_prot"/>
</dbReference>
<feature type="compositionally biased region" description="Basic residues" evidence="7">
    <location>
        <begin position="1"/>
        <end position="11"/>
    </location>
</feature>
<dbReference type="Pfam" id="PF00439">
    <property type="entry name" value="Bromodomain"/>
    <property type="match status" value="1"/>
</dbReference>
<dbReference type="Proteomes" id="UP000886611">
    <property type="component" value="Unassembled WGS sequence"/>
</dbReference>
<dbReference type="GO" id="GO:0006357">
    <property type="term" value="P:regulation of transcription by RNA polymerase II"/>
    <property type="evidence" value="ECO:0007669"/>
    <property type="project" value="TreeGrafter"/>
</dbReference>
<dbReference type="CDD" id="cd05513">
    <property type="entry name" value="Bromo_brd7_like"/>
    <property type="match status" value="1"/>
</dbReference>
<dbReference type="Pfam" id="PF12024">
    <property type="entry name" value="DUF3512"/>
    <property type="match status" value="1"/>
</dbReference>
<accession>A0A8X7XQM2</accession>
<feature type="region of interest" description="Disordered" evidence="7">
    <location>
        <begin position="38"/>
        <end position="119"/>
    </location>
</feature>
<feature type="region of interest" description="Disordered" evidence="7">
    <location>
        <begin position="1"/>
        <end position="23"/>
    </location>
</feature>
<keyword evidence="10" id="KW-1185">Reference proteome</keyword>
<protein>
    <submittedName>
        <fullName evidence="9">BRD7 protein</fullName>
    </submittedName>
</protein>
<evidence type="ECO:0000256" key="6">
    <source>
        <dbReference type="PROSITE-ProRule" id="PRU00035"/>
    </source>
</evidence>
<organism evidence="9 10">
    <name type="scientific">Polypterus senegalus</name>
    <name type="common">Senegal bichir</name>
    <dbReference type="NCBI Taxonomy" id="55291"/>
    <lineage>
        <taxon>Eukaryota</taxon>
        <taxon>Metazoa</taxon>
        <taxon>Chordata</taxon>
        <taxon>Craniata</taxon>
        <taxon>Vertebrata</taxon>
        <taxon>Euteleostomi</taxon>
        <taxon>Actinopterygii</taxon>
        <taxon>Polypteriformes</taxon>
        <taxon>Polypteridae</taxon>
        <taxon>Polypterus</taxon>
    </lineage>
</organism>
<dbReference type="Gene3D" id="1.20.920.10">
    <property type="entry name" value="Bromodomain-like"/>
    <property type="match status" value="1"/>
</dbReference>
<gene>
    <name evidence="9" type="primary">Brd7</name>
    <name evidence="9" type="ORF">GTO96_0022467</name>
</gene>
<keyword evidence="4" id="KW-0804">Transcription</keyword>
<comment type="subcellular location">
    <subcellularLocation>
        <location evidence="1">Nucleus</location>
    </subcellularLocation>
</comment>
<evidence type="ECO:0000256" key="1">
    <source>
        <dbReference type="ARBA" id="ARBA00004123"/>
    </source>
</evidence>
<dbReference type="PANTHER" id="PTHR22881:SF12">
    <property type="entry name" value="BROMODOMAIN-CONTAINING PROTEIN 7"/>
    <property type="match status" value="1"/>
</dbReference>
<feature type="domain" description="Bromo" evidence="8">
    <location>
        <begin position="156"/>
        <end position="226"/>
    </location>
</feature>
<dbReference type="EMBL" id="JAATIS010000147">
    <property type="protein sequence ID" value="KAG2469832.1"/>
    <property type="molecule type" value="Genomic_DNA"/>
</dbReference>
<dbReference type="SUPFAM" id="SSF47370">
    <property type="entry name" value="Bromodomain"/>
    <property type="match status" value="1"/>
</dbReference>
<dbReference type="PRINTS" id="PR00503">
    <property type="entry name" value="BROMODOMAIN"/>
</dbReference>
<feature type="compositionally biased region" description="Polar residues" evidence="7">
    <location>
        <begin position="38"/>
        <end position="52"/>
    </location>
</feature>
<dbReference type="InterPro" id="IPR036427">
    <property type="entry name" value="Bromodomain-like_sf"/>
</dbReference>
<feature type="compositionally biased region" description="Basic residues" evidence="7">
    <location>
        <begin position="64"/>
        <end position="74"/>
    </location>
</feature>
<feature type="compositionally biased region" description="Basic and acidic residues" evidence="7">
    <location>
        <begin position="75"/>
        <end position="90"/>
    </location>
</feature>
<dbReference type="PANTHER" id="PTHR22881">
    <property type="entry name" value="BROMODOMAIN CONTAINING PROTEIN"/>
    <property type="match status" value="1"/>
</dbReference>
<feature type="non-terminal residue" evidence="9">
    <location>
        <position position="1"/>
    </location>
</feature>
<keyword evidence="5" id="KW-0539">Nucleus</keyword>
<evidence type="ECO:0000256" key="2">
    <source>
        <dbReference type="ARBA" id="ARBA00023015"/>
    </source>
</evidence>
<evidence type="ECO:0000313" key="9">
    <source>
        <dbReference type="EMBL" id="KAG2469832.1"/>
    </source>
</evidence>
<dbReference type="AlphaFoldDB" id="A0A8X7XQM2"/>
<feature type="non-terminal residue" evidence="9">
    <location>
        <position position="656"/>
    </location>
</feature>